<evidence type="ECO:0000256" key="1">
    <source>
        <dbReference type="SAM" id="MobiDB-lite"/>
    </source>
</evidence>
<dbReference type="Proteomes" id="UP000182444">
    <property type="component" value="Chromosome 1F"/>
</dbReference>
<evidence type="ECO:0000256" key="2">
    <source>
        <dbReference type="SAM" id="SignalP"/>
    </source>
</evidence>
<gene>
    <name evidence="3" type="ORF">YALI1_F14072g</name>
</gene>
<name>A0A1D8NMR6_YARLL</name>
<reference evidence="3 4" key="1">
    <citation type="journal article" date="2016" name="PLoS ONE">
        <title>Sequence Assembly of Yarrowia lipolytica Strain W29/CLIB89 Shows Transposable Element Diversity.</title>
        <authorList>
            <person name="Magnan C."/>
            <person name="Yu J."/>
            <person name="Chang I."/>
            <person name="Jahn E."/>
            <person name="Kanomata Y."/>
            <person name="Wu J."/>
            <person name="Zeller M."/>
            <person name="Oakes M."/>
            <person name="Baldi P."/>
            <person name="Sandmeyer S."/>
        </authorList>
    </citation>
    <scope>NUCLEOTIDE SEQUENCE [LARGE SCALE GENOMIC DNA]</scope>
    <source>
        <strain evidence="4">CLIB89(W29)</strain>
    </source>
</reference>
<dbReference type="KEGG" id="yli:2907936"/>
<feature type="compositionally biased region" description="Basic and acidic residues" evidence="1">
    <location>
        <begin position="105"/>
        <end position="165"/>
    </location>
</feature>
<protein>
    <submittedName>
        <fullName evidence="3">Uncharacterized protein</fullName>
    </submittedName>
</protein>
<keyword evidence="2" id="KW-0732">Signal</keyword>
<dbReference type="eggNOG" id="ENOG502RS1C">
    <property type="taxonomic scope" value="Eukaryota"/>
</dbReference>
<evidence type="ECO:0000313" key="3">
    <source>
        <dbReference type="EMBL" id="AOW06945.1"/>
    </source>
</evidence>
<evidence type="ECO:0000313" key="4">
    <source>
        <dbReference type="Proteomes" id="UP000182444"/>
    </source>
</evidence>
<feature type="chain" id="PRO_5009110715" evidence="2">
    <location>
        <begin position="22"/>
        <end position="165"/>
    </location>
</feature>
<proteinExistence type="predicted"/>
<dbReference type="VEuPathDB" id="FungiDB:YALI1_F14072g"/>
<dbReference type="EMBL" id="CP017558">
    <property type="protein sequence ID" value="AOW06945.1"/>
    <property type="molecule type" value="Genomic_DNA"/>
</dbReference>
<dbReference type="GeneID" id="2907936"/>
<sequence>MRYLKTVALSAALVAAHPAASNMEDSAALNKRGGYYHHDSWPYYRPQKDNCDPKIVTQLVTSWKESPVVTKTNTVTSWKEPATVTVTKTEQGQVIVKTVYPDNPKPTHWDWDHKDPEHHWDPKDPVDPKDPEHHWDPKDPEHHWDPKDPVDPKDPEHPLWTPKDP</sequence>
<dbReference type="RefSeq" id="XP_505244.2">
    <property type="nucleotide sequence ID" value="XM_505244.3"/>
</dbReference>
<dbReference type="AlphaFoldDB" id="A0A1D8NMR6"/>
<organism evidence="3 4">
    <name type="scientific">Yarrowia lipolytica</name>
    <name type="common">Candida lipolytica</name>
    <dbReference type="NCBI Taxonomy" id="4952"/>
    <lineage>
        <taxon>Eukaryota</taxon>
        <taxon>Fungi</taxon>
        <taxon>Dikarya</taxon>
        <taxon>Ascomycota</taxon>
        <taxon>Saccharomycotina</taxon>
        <taxon>Dipodascomycetes</taxon>
        <taxon>Dipodascales</taxon>
        <taxon>Dipodascales incertae sedis</taxon>
        <taxon>Yarrowia</taxon>
    </lineage>
</organism>
<feature type="region of interest" description="Disordered" evidence="1">
    <location>
        <begin position="99"/>
        <end position="165"/>
    </location>
</feature>
<accession>A0A1D8NMR6</accession>
<feature type="signal peptide" evidence="2">
    <location>
        <begin position="1"/>
        <end position="21"/>
    </location>
</feature>
<dbReference type="VEuPathDB" id="FungiDB:YALI0_F10373g"/>